<dbReference type="Pfam" id="PF24827">
    <property type="entry name" value="AstE_AspA_cat"/>
    <property type="match status" value="1"/>
</dbReference>
<proteinExistence type="inferred from homology"/>
<keyword evidence="5" id="KW-0862">Zinc</keyword>
<evidence type="ECO:0000256" key="2">
    <source>
        <dbReference type="ARBA" id="ARBA00005988"/>
    </source>
</evidence>
<evidence type="ECO:0000259" key="6">
    <source>
        <dbReference type="Pfam" id="PF24827"/>
    </source>
</evidence>
<dbReference type="PANTHER" id="PTHR37326:SF1">
    <property type="entry name" value="BLL3975 PROTEIN"/>
    <property type="match status" value="1"/>
</dbReference>
<evidence type="ECO:0000256" key="4">
    <source>
        <dbReference type="ARBA" id="ARBA00022801"/>
    </source>
</evidence>
<accession>A0ABT1EFF4</accession>
<sequence>MNTYLKVYDDDIYLPATIIEGEREGKTILITAGVHSTEYVSIEASIQLAKELEKEDTRRALKGKIILIHATNYSGFCKGNTLSQVPEDGQNLNRVFPGNREGSVSEKVACYMVQEMVFL</sequence>
<dbReference type="PANTHER" id="PTHR37326">
    <property type="entry name" value="BLL3975 PROTEIN"/>
    <property type="match status" value="1"/>
</dbReference>
<name>A0ABT1EFF4_9FIRM</name>
<reference evidence="7 8" key="1">
    <citation type="journal article" date="2022" name="Genome Biol. Evol.">
        <title>Host diet, physiology and behaviors set the stage for Lachnospiraceae cladogenesis.</title>
        <authorList>
            <person name="Vera-Ponce De Leon A."/>
            <person name="Schneider M."/>
            <person name="Jahnes B.C."/>
            <person name="Sadowski V."/>
            <person name="Camuy-Velez L.A."/>
            <person name="Duan J."/>
            <person name="Sabree Z.L."/>
        </authorList>
    </citation>
    <scope>NUCLEOTIDE SEQUENCE [LARGE SCALE GENOMIC DNA]</scope>
    <source>
        <strain evidence="7 8">PAL113</strain>
    </source>
</reference>
<keyword evidence="4" id="KW-0378">Hydrolase</keyword>
<dbReference type="PROSITE" id="PS00132">
    <property type="entry name" value="CARBOXYPEPT_ZN_1"/>
    <property type="match status" value="1"/>
</dbReference>
<dbReference type="Proteomes" id="UP001523566">
    <property type="component" value="Unassembled WGS sequence"/>
</dbReference>
<evidence type="ECO:0000256" key="1">
    <source>
        <dbReference type="ARBA" id="ARBA00001947"/>
    </source>
</evidence>
<evidence type="ECO:0000313" key="7">
    <source>
        <dbReference type="EMBL" id="MCP1103566.1"/>
    </source>
</evidence>
<feature type="domain" description="Succinylglutamate desuccinylase/Aspartoacylase catalytic" evidence="6">
    <location>
        <begin position="25"/>
        <end position="105"/>
    </location>
</feature>
<gene>
    <name evidence="7" type="ORF">NK125_14280</name>
</gene>
<evidence type="ECO:0000313" key="8">
    <source>
        <dbReference type="Proteomes" id="UP001523566"/>
    </source>
</evidence>
<protein>
    <submittedName>
        <fullName evidence="7">Succinylglutamate desuccinylase/aspartoacylase family protein</fullName>
    </submittedName>
</protein>
<dbReference type="InterPro" id="IPR057246">
    <property type="entry name" value="CARBOXYPEPT_ZN_1"/>
</dbReference>
<organism evidence="7 8">
    <name type="scientific">Aequitasia blattaphilus</name>
    <dbReference type="NCBI Taxonomy" id="2949332"/>
    <lineage>
        <taxon>Bacteria</taxon>
        <taxon>Bacillati</taxon>
        <taxon>Bacillota</taxon>
        <taxon>Clostridia</taxon>
        <taxon>Lachnospirales</taxon>
        <taxon>Lachnospiraceae</taxon>
        <taxon>Aequitasia</taxon>
    </lineage>
</organism>
<evidence type="ECO:0000256" key="3">
    <source>
        <dbReference type="ARBA" id="ARBA00022723"/>
    </source>
</evidence>
<dbReference type="SUPFAM" id="SSF53187">
    <property type="entry name" value="Zn-dependent exopeptidases"/>
    <property type="match status" value="1"/>
</dbReference>
<keyword evidence="3" id="KW-0479">Metal-binding</keyword>
<dbReference type="InterPro" id="IPR055438">
    <property type="entry name" value="AstE_AspA_cat"/>
</dbReference>
<evidence type="ECO:0000256" key="5">
    <source>
        <dbReference type="ARBA" id="ARBA00022833"/>
    </source>
</evidence>
<dbReference type="RefSeq" id="WP_262067339.1">
    <property type="nucleotide sequence ID" value="NZ_JAMXOD010000032.1"/>
</dbReference>
<comment type="cofactor">
    <cofactor evidence="1">
        <name>Zn(2+)</name>
        <dbReference type="ChEBI" id="CHEBI:29105"/>
    </cofactor>
</comment>
<dbReference type="Gene3D" id="3.40.630.10">
    <property type="entry name" value="Zn peptidases"/>
    <property type="match status" value="1"/>
</dbReference>
<dbReference type="EMBL" id="JAMZFW010000032">
    <property type="protein sequence ID" value="MCP1103566.1"/>
    <property type="molecule type" value="Genomic_DNA"/>
</dbReference>
<keyword evidence="8" id="KW-1185">Reference proteome</keyword>
<comment type="caution">
    <text evidence="7">The sequence shown here is derived from an EMBL/GenBank/DDBJ whole genome shotgun (WGS) entry which is preliminary data.</text>
</comment>
<comment type="similarity">
    <text evidence="2">Belongs to the peptidase M14 family.</text>
</comment>
<dbReference type="InterPro" id="IPR053138">
    <property type="entry name" value="N-alpha-Ac-DABA_deacetylase"/>
</dbReference>